<organism evidence="1">
    <name type="scientific">uncultured Caudovirales phage</name>
    <dbReference type="NCBI Taxonomy" id="2100421"/>
    <lineage>
        <taxon>Viruses</taxon>
        <taxon>Duplodnaviria</taxon>
        <taxon>Heunggongvirae</taxon>
        <taxon>Uroviricota</taxon>
        <taxon>Caudoviricetes</taxon>
        <taxon>Peduoviridae</taxon>
        <taxon>Maltschvirus</taxon>
        <taxon>Maltschvirus maltsch</taxon>
    </lineage>
</organism>
<dbReference type="EMBL" id="LR796634">
    <property type="protein sequence ID" value="CAB4155619.1"/>
    <property type="molecule type" value="Genomic_DNA"/>
</dbReference>
<sequence>MTRSTQLKTELWALFTEGGGITRTQYYDQYNEGSMVVHEDPDDKSIWVLLFEDIIHADRVAGEYKECTGDTCEVQKTEIRGLDDDQHIRLYRIDGSWQDYRREEYIEQLARQNKPSFWEQAFPEEED</sequence>
<name>A0A6J5MHU1_9CAUD</name>
<gene>
    <name evidence="1" type="ORF">UFOVP467_23</name>
    <name evidence="2" type="ORF">UFOVP657_11</name>
</gene>
<reference evidence="1" key="1">
    <citation type="submission" date="2020-04" db="EMBL/GenBank/DDBJ databases">
        <authorList>
            <person name="Chiriac C."/>
            <person name="Salcher M."/>
            <person name="Ghai R."/>
            <person name="Kavagutti S V."/>
        </authorList>
    </citation>
    <scope>NUCLEOTIDE SEQUENCE</scope>
</reference>
<evidence type="ECO:0000313" key="1">
    <source>
        <dbReference type="EMBL" id="CAB4144963.1"/>
    </source>
</evidence>
<protein>
    <submittedName>
        <fullName evidence="1">Uncharacterized protein</fullName>
    </submittedName>
</protein>
<accession>A0A6J5MHU1</accession>
<proteinExistence type="predicted"/>
<evidence type="ECO:0000313" key="2">
    <source>
        <dbReference type="EMBL" id="CAB4155619.1"/>
    </source>
</evidence>
<dbReference type="EMBL" id="LR796441">
    <property type="protein sequence ID" value="CAB4144963.1"/>
    <property type="molecule type" value="Genomic_DNA"/>
</dbReference>